<dbReference type="InterPro" id="IPR001555">
    <property type="entry name" value="GART_AS"/>
</dbReference>
<feature type="domain" description="Formyl transferase N-terminal" evidence="7">
    <location>
        <begin position="6"/>
        <end position="185"/>
    </location>
</feature>
<feature type="binding site" evidence="6">
    <location>
        <position position="110"/>
    </location>
    <ligand>
        <name>(6R)-10-formyltetrahydrofolate</name>
        <dbReference type="ChEBI" id="CHEBI:195366"/>
    </ligand>
</feature>
<dbReference type="GO" id="GO:0006189">
    <property type="term" value="P:'de novo' IMP biosynthetic process"/>
    <property type="evidence" value="ECO:0007669"/>
    <property type="project" value="UniProtKB-UniRule"/>
</dbReference>
<dbReference type="SUPFAM" id="SSF53328">
    <property type="entry name" value="Formyltransferase"/>
    <property type="match status" value="1"/>
</dbReference>
<gene>
    <name evidence="6 8" type="primary">purN</name>
    <name evidence="8" type="ORF">FCL40_10375</name>
</gene>
<protein>
    <recommendedName>
        <fullName evidence="6">Phosphoribosylglycinamide formyltransferase</fullName>
        <ecNumber evidence="6">2.1.2.2</ecNumber>
    </recommendedName>
    <alternativeName>
        <fullName evidence="6">5'-phosphoribosylglycinamide transformylase</fullName>
    </alternativeName>
    <alternativeName>
        <fullName evidence="6">GAR transformylase</fullName>
        <shortName evidence="6">GART</shortName>
    </alternativeName>
</protein>
<evidence type="ECO:0000256" key="6">
    <source>
        <dbReference type="HAMAP-Rule" id="MF_01930"/>
    </source>
</evidence>
<dbReference type="CDD" id="cd08645">
    <property type="entry name" value="FMT_core_GART"/>
    <property type="match status" value="1"/>
</dbReference>
<evidence type="ECO:0000256" key="1">
    <source>
        <dbReference type="ARBA" id="ARBA00005054"/>
    </source>
</evidence>
<feature type="active site" description="Proton donor" evidence="6">
    <location>
        <position position="112"/>
    </location>
</feature>
<evidence type="ECO:0000313" key="9">
    <source>
        <dbReference type="Proteomes" id="UP000305674"/>
    </source>
</evidence>
<dbReference type="InterPro" id="IPR004607">
    <property type="entry name" value="GART"/>
</dbReference>
<name>A0A4U1BDI0_9GAMM</name>
<dbReference type="EC" id="2.1.2.2" evidence="6"/>
<comment type="catalytic activity">
    <reaction evidence="5 6">
        <text>N(1)-(5-phospho-beta-D-ribosyl)glycinamide + (6R)-10-formyltetrahydrofolate = N(2)-formyl-N(1)-(5-phospho-beta-D-ribosyl)glycinamide + (6S)-5,6,7,8-tetrahydrofolate + H(+)</text>
        <dbReference type="Rhea" id="RHEA:15053"/>
        <dbReference type="ChEBI" id="CHEBI:15378"/>
        <dbReference type="ChEBI" id="CHEBI:57453"/>
        <dbReference type="ChEBI" id="CHEBI:143788"/>
        <dbReference type="ChEBI" id="CHEBI:147286"/>
        <dbReference type="ChEBI" id="CHEBI:195366"/>
        <dbReference type="EC" id="2.1.2.2"/>
    </reaction>
</comment>
<keyword evidence="9" id="KW-1185">Reference proteome</keyword>
<accession>A0A4U1BDI0</accession>
<dbReference type="HAMAP" id="MF_01930">
    <property type="entry name" value="PurN"/>
    <property type="match status" value="1"/>
</dbReference>
<keyword evidence="2 6" id="KW-0808">Transferase</keyword>
<organism evidence="8 9">
    <name type="scientific">Ferrimonas sediminicola</name>
    <dbReference type="NCBI Taxonomy" id="2569538"/>
    <lineage>
        <taxon>Bacteria</taxon>
        <taxon>Pseudomonadati</taxon>
        <taxon>Pseudomonadota</taxon>
        <taxon>Gammaproteobacteria</taxon>
        <taxon>Alteromonadales</taxon>
        <taxon>Ferrimonadaceae</taxon>
        <taxon>Ferrimonas</taxon>
    </lineage>
</organism>
<comment type="caution">
    <text evidence="8">The sequence shown here is derived from an EMBL/GenBank/DDBJ whole genome shotgun (WGS) entry which is preliminary data.</text>
</comment>
<dbReference type="EMBL" id="SWCI01000005">
    <property type="protein sequence ID" value="TKB49036.1"/>
    <property type="molecule type" value="Genomic_DNA"/>
</dbReference>
<dbReference type="AlphaFoldDB" id="A0A4U1BDI0"/>
<dbReference type="PROSITE" id="PS00373">
    <property type="entry name" value="GART"/>
    <property type="match status" value="1"/>
</dbReference>
<evidence type="ECO:0000256" key="4">
    <source>
        <dbReference type="ARBA" id="ARBA00038440"/>
    </source>
</evidence>
<evidence type="ECO:0000313" key="8">
    <source>
        <dbReference type="EMBL" id="TKB49036.1"/>
    </source>
</evidence>
<feature type="binding site" evidence="6">
    <location>
        <begin position="93"/>
        <end position="96"/>
    </location>
    <ligand>
        <name>(6R)-10-formyltetrahydrofolate</name>
        <dbReference type="ChEBI" id="CHEBI:195366"/>
    </ligand>
</feature>
<evidence type="ECO:0000256" key="3">
    <source>
        <dbReference type="ARBA" id="ARBA00022755"/>
    </source>
</evidence>
<dbReference type="PANTHER" id="PTHR43369:SF2">
    <property type="entry name" value="PHOSPHORIBOSYLGLYCINAMIDE FORMYLTRANSFERASE"/>
    <property type="match status" value="1"/>
</dbReference>
<dbReference type="NCBIfam" id="TIGR00639">
    <property type="entry name" value="PurN"/>
    <property type="match status" value="1"/>
</dbReference>
<dbReference type="PANTHER" id="PTHR43369">
    <property type="entry name" value="PHOSPHORIBOSYLGLYCINAMIDE FORMYLTRANSFERASE"/>
    <property type="match status" value="1"/>
</dbReference>
<dbReference type="OrthoDB" id="9806170at2"/>
<keyword evidence="3 6" id="KW-0658">Purine biosynthesis</keyword>
<dbReference type="InterPro" id="IPR002376">
    <property type="entry name" value="Formyl_transf_N"/>
</dbReference>
<reference evidence="8 9" key="1">
    <citation type="submission" date="2019-04" db="EMBL/GenBank/DDBJ databases">
        <authorList>
            <person name="Hwang J.C."/>
        </authorList>
    </citation>
    <scope>NUCLEOTIDE SEQUENCE [LARGE SCALE GENOMIC DNA]</scope>
    <source>
        <strain evidence="8 9">IMCC35001</strain>
    </source>
</reference>
<dbReference type="Proteomes" id="UP000305674">
    <property type="component" value="Unassembled WGS sequence"/>
</dbReference>
<comment type="function">
    <text evidence="6">Catalyzes the transfer of a formyl group from 10-formyltetrahydrofolate to 5-phospho-ribosyl-glycinamide (GAR), producing 5-phospho-ribosyl-N-formylglycinamide (FGAR) and tetrahydrofolate.</text>
</comment>
<dbReference type="InterPro" id="IPR036477">
    <property type="entry name" value="Formyl_transf_N_sf"/>
</dbReference>
<evidence type="ECO:0000256" key="2">
    <source>
        <dbReference type="ARBA" id="ARBA00022679"/>
    </source>
</evidence>
<dbReference type="RefSeq" id="WP_136853228.1">
    <property type="nucleotide sequence ID" value="NZ_SWCI01000005.1"/>
</dbReference>
<dbReference type="GO" id="GO:0004644">
    <property type="term" value="F:phosphoribosylglycinamide formyltransferase activity"/>
    <property type="evidence" value="ECO:0007669"/>
    <property type="project" value="UniProtKB-UniRule"/>
</dbReference>
<comment type="pathway">
    <text evidence="1 6">Purine metabolism; IMP biosynthesis via de novo pathway; N(2)-formyl-N(1)-(5-phospho-D-ribosyl)glycinamide from N(1)-(5-phospho-D-ribosyl)glycinamide (10-formyl THF route): step 1/1.</text>
</comment>
<dbReference type="GO" id="GO:0005829">
    <property type="term" value="C:cytosol"/>
    <property type="evidence" value="ECO:0007669"/>
    <property type="project" value="TreeGrafter"/>
</dbReference>
<sequence length="216" mass="23260">MAQQTRIAVVISGSGSNLQAIIDACADGGIPGRIVGVISNRGEAFGLTRAADAGIPAITLSAEKGESRESYDARLAAQLDALETDLVVLAGFMRILSPALVQKFAGRMLNIHPSLLPKYTGLDTHRRAMAAGDREHGCSVHFVTEELDGGPVILQAKVPIFADDSIEALTQRVHTQEHRIYPLVVKWFCEGRLTMTEQAALLDGERLPLQGYANEE</sequence>
<feature type="binding site" evidence="6">
    <location>
        <begin position="15"/>
        <end position="17"/>
    </location>
    <ligand>
        <name>N(1)-(5-phospho-beta-D-ribosyl)glycinamide</name>
        <dbReference type="ChEBI" id="CHEBI:143788"/>
    </ligand>
</feature>
<evidence type="ECO:0000256" key="5">
    <source>
        <dbReference type="ARBA" id="ARBA00047664"/>
    </source>
</evidence>
<feature type="site" description="Raises pKa of active site His" evidence="6">
    <location>
        <position position="148"/>
    </location>
</feature>
<dbReference type="Gene3D" id="3.40.50.170">
    <property type="entry name" value="Formyl transferase, N-terminal domain"/>
    <property type="match status" value="1"/>
</dbReference>
<dbReference type="Pfam" id="PF00551">
    <property type="entry name" value="Formyl_trans_N"/>
    <property type="match status" value="1"/>
</dbReference>
<comment type="similarity">
    <text evidence="4 6">Belongs to the GART family.</text>
</comment>
<evidence type="ECO:0000259" key="7">
    <source>
        <dbReference type="Pfam" id="PF00551"/>
    </source>
</evidence>
<dbReference type="UniPathway" id="UPA00074">
    <property type="reaction ID" value="UER00126"/>
</dbReference>
<feature type="binding site" evidence="6">
    <location>
        <position position="68"/>
    </location>
    <ligand>
        <name>(6R)-10-formyltetrahydrofolate</name>
        <dbReference type="ChEBI" id="CHEBI:195366"/>
    </ligand>
</feature>
<proteinExistence type="inferred from homology"/>